<name>A0ABP3U8C8_9FLAO</name>
<dbReference type="Proteomes" id="UP001501758">
    <property type="component" value="Unassembled WGS sequence"/>
</dbReference>
<organism evidence="1 2">
    <name type="scientific">Aquimarina litoralis</name>
    <dbReference type="NCBI Taxonomy" id="584605"/>
    <lineage>
        <taxon>Bacteria</taxon>
        <taxon>Pseudomonadati</taxon>
        <taxon>Bacteroidota</taxon>
        <taxon>Flavobacteriia</taxon>
        <taxon>Flavobacteriales</taxon>
        <taxon>Flavobacteriaceae</taxon>
        <taxon>Aquimarina</taxon>
    </lineage>
</organism>
<evidence type="ECO:0008006" key="3">
    <source>
        <dbReference type="Google" id="ProtNLM"/>
    </source>
</evidence>
<dbReference type="PROSITE" id="PS51257">
    <property type="entry name" value="PROKAR_LIPOPROTEIN"/>
    <property type="match status" value="1"/>
</dbReference>
<gene>
    <name evidence="1" type="ORF">GCM10009430_27730</name>
</gene>
<sequence length="148" mass="17284">MRLLFIIIIYSLTSCKNNTTIDPPPIEKIEETIEIQDDYEQIGNEFITGKVIHNDSTTTDLVAIKLTVNDSVCVNSYGNFDGDFSFNYDKSLINERTNFQFVFRDYAIKKISFVNFLNNKTIQLDKNGALVTYEEYRRFYESIRNCTR</sequence>
<keyword evidence="2" id="KW-1185">Reference proteome</keyword>
<comment type="caution">
    <text evidence="1">The sequence shown here is derived from an EMBL/GenBank/DDBJ whole genome shotgun (WGS) entry which is preliminary data.</text>
</comment>
<protein>
    <recommendedName>
        <fullName evidence="3">Carboxypeptidase regulatory-like domain-containing protein</fullName>
    </recommendedName>
</protein>
<evidence type="ECO:0000313" key="2">
    <source>
        <dbReference type="Proteomes" id="UP001501758"/>
    </source>
</evidence>
<reference evidence="2" key="1">
    <citation type="journal article" date="2019" name="Int. J. Syst. Evol. Microbiol.">
        <title>The Global Catalogue of Microorganisms (GCM) 10K type strain sequencing project: providing services to taxonomists for standard genome sequencing and annotation.</title>
        <authorList>
            <consortium name="The Broad Institute Genomics Platform"/>
            <consortium name="The Broad Institute Genome Sequencing Center for Infectious Disease"/>
            <person name="Wu L."/>
            <person name="Ma J."/>
        </authorList>
    </citation>
    <scope>NUCLEOTIDE SEQUENCE [LARGE SCALE GENOMIC DNA]</scope>
    <source>
        <strain evidence="2">JCM 15974</strain>
    </source>
</reference>
<proteinExistence type="predicted"/>
<evidence type="ECO:0000313" key="1">
    <source>
        <dbReference type="EMBL" id="GAA0723851.1"/>
    </source>
</evidence>
<dbReference type="EMBL" id="BAAAGE010000002">
    <property type="protein sequence ID" value="GAA0723851.1"/>
    <property type="molecule type" value="Genomic_DNA"/>
</dbReference>
<accession>A0ABP3U8C8</accession>
<dbReference type="RefSeq" id="WP_343912891.1">
    <property type="nucleotide sequence ID" value="NZ_BAAAGE010000002.1"/>
</dbReference>